<gene>
    <name evidence="2" type="ORF">UFOVP507_35</name>
</gene>
<accession>A0A6J5MNF8</accession>
<evidence type="ECO:0000313" key="2">
    <source>
        <dbReference type="EMBL" id="CAB4147571.1"/>
    </source>
</evidence>
<organism evidence="2">
    <name type="scientific">uncultured Caudovirales phage</name>
    <dbReference type="NCBI Taxonomy" id="2100421"/>
    <lineage>
        <taxon>Viruses</taxon>
        <taxon>Duplodnaviria</taxon>
        <taxon>Heunggongvirae</taxon>
        <taxon>Uroviricota</taxon>
        <taxon>Caudoviricetes</taxon>
        <taxon>Peduoviridae</taxon>
        <taxon>Maltschvirus</taxon>
        <taxon>Maltschvirus maltsch</taxon>
    </lineage>
</organism>
<evidence type="ECO:0008006" key="3">
    <source>
        <dbReference type="Google" id="ProtNLM"/>
    </source>
</evidence>
<feature type="compositionally biased region" description="Low complexity" evidence="1">
    <location>
        <begin position="23"/>
        <end position="34"/>
    </location>
</feature>
<proteinExistence type="predicted"/>
<feature type="region of interest" description="Disordered" evidence="1">
    <location>
        <begin position="1"/>
        <end position="43"/>
    </location>
</feature>
<dbReference type="EMBL" id="LR796486">
    <property type="protein sequence ID" value="CAB4147571.1"/>
    <property type="molecule type" value="Genomic_DNA"/>
</dbReference>
<name>A0A6J5MNF8_9CAUD</name>
<evidence type="ECO:0000256" key="1">
    <source>
        <dbReference type="SAM" id="MobiDB-lite"/>
    </source>
</evidence>
<protein>
    <recommendedName>
        <fullName evidence="3">Capsid assembly protein</fullName>
    </recommendedName>
</protein>
<reference evidence="2" key="1">
    <citation type="submission" date="2020-04" db="EMBL/GenBank/DDBJ databases">
        <authorList>
            <person name="Chiriac C."/>
            <person name="Salcher M."/>
            <person name="Ghai R."/>
            <person name="Kavagutti S V."/>
        </authorList>
    </citation>
    <scope>NUCLEOTIDE SEQUENCE</scope>
</reference>
<sequence>MAEFVEVQDEVPNADNITQSSTEAPAEQAANANPVTSESVVPEKYKGKTLDDVVKMHLEAEKLIGKQAQEVGEVRKLADELIKQQLNAKQDTQPSVKDNEIDFFEDPAKAVNQAVANNPVLRQIQEQQEAQMRQQAAVQLQSKFPDFQEIVASDDFANWIKSSRVRIDLFTRANNFDFDSAEELLETYTAIRGTKTKQADTDLIINDKSNRSQALKSAAVPRGGSGEVGKPVYRRVDLIRLRMQDPERYNAMQDEIMQAYSENRVK</sequence>